<dbReference type="Proteomes" id="UP001500523">
    <property type="component" value="Unassembled WGS sequence"/>
</dbReference>
<evidence type="ECO:0000313" key="2">
    <source>
        <dbReference type="Proteomes" id="UP001500523"/>
    </source>
</evidence>
<reference evidence="2" key="1">
    <citation type="journal article" date="2019" name="Int. J. Syst. Evol. Microbiol.">
        <title>The Global Catalogue of Microorganisms (GCM) 10K type strain sequencing project: providing services to taxonomists for standard genome sequencing and annotation.</title>
        <authorList>
            <consortium name="The Broad Institute Genomics Platform"/>
            <consortium name="The Broad Institute Genome Sequencing Center for Infectious Disease"/>
            <person name="Wu L."/>
            <person name="Ma J."/>
        </authorList>
    </citation>
    <scope>NUCLEOTIDE SEQUENCE [LARGE SCALE GENOMIC DNA]</scope>
    <source>
        <strain evidence="2">JCM 17498</strain>
    </source>
</reference>
<proteinExistence type="predicted"/>
<name>A0ABP7E702_9SPHN</name>
<gene>
    <name evidence="1" type="ORF">GCM10022268_23960</name>
</gene>
<organism evidence="1 2">
    <name type="scientific">Sphingomonas cynarae</name>
    <dbReference type="NCBI Taxonomy" id="930197"/>
    <lineage>
        <taxon>Bacteria</taxon>
        <taxon>Pseudomonadati</taxon>
        <taxon>Pseudomonadota</taxon>
        <taxon>Alphaproteobacteria</taxon>
        <taxon>Sphingomonadales</taxon>
        <taxon>Sphingomonadaceae</taxon>
        <taxon>Sphingomonas</taxon>
    </lineage>
</organism>
<comment type="caution">
    <text evidence="1">The sequence shown here is derived from an EMBL/GenBank/DDBJ whole genome shotgun (WGS) entry which is preliminary data.</text>
</comment>
<accession>A0ABP7E702</accession>
<evidence type="ECO:0000313" key="1">
    <source>
        <dbReference type="EMBL" id="GAA3714420.1"/>
    </source>
</evidence>
<dbReference type="RefSeq" id="WP_344693629.1">
    <property type="nucleotide sequence ID" value="NZ_BAABBF010000005.1"/>
</dbReference>
<keyword evidence="2" id="KW-1185">Reference proteome</keyword>
<dbReference type="EMBL" id="BAABBF010000005">
    <property type="protein sequence ID" value="GAA3714420.1"/>
    <property type="molecule type" value="Genomic_DNA"/>
</dbReference>
<protein>
    <submittedName>
        <fullName evidence="1">Uncharacterized protein</fullName>
    </submittedName>
</protein>
<sequence length="77" mass="8648">MTLQSRLTRLEQNGIPDLLSDHEREAATERYADTYHAAAGAFPAAINPDRYRYAIETTRNPGQQRLLACMLPGDDDI</sequence>